<keyword evidence="1" id="KW-0863">Zinc-finger</keyword>
<dbReference type="EMBL" id="PDLM01000014">
    <property type="protein sequence ID" value="RDW62085.1"/>
    <property type="molecule type" value="Genomic_DNA"/>
</dbReference>
<dbReference type="Proteomes" id="UP000256645">
    <property type="component" value="Unassembled WGS sequence"/>
</dbReference>
<dbReference type="PROSITE" id="PS50157">
    <property type="entry name" value="ZINC_FINGER_C2H2_2"/>
    <property type="match status" value="1"/>
</dbReference>
<feature type="domain" description="C2H2-type" evidence="3">
    <location>
        <begin position="327"/>
        <end position="356"/>
    </location>
</feature>
<sequence>MVHQEDSHYQPYPSFESNTPSFSSQQYSLSGQDSTTQKLAKPVLRQDEYHLYPMPESHDSFQHVHGHIGANFEIYSAQEQYQSPVITRTSQYDSFNCCDNEPTHEPLPSSGGENDHSQHDEYGWSGSFEAPYLTNEYATQYDSLQAASNQVSGQAATLLCRITANTQENVDSNGWSLPGDFCSLSLDTPPKRHDPTLPSGDQPRSKSSSPKAQYHPTYNTIGDEGFTSIGRNMPISFDPTAYSPTVPNLPNSRTTSPTSEGFGHPPVYAQNQQQDAIVPTDAQVAGLTACYPMQCEIGHCKDKSERVVYPTYKDYRKHIHNVHLKPFSCLWQHCNKTFSKRADFSRHTSTHTKDKTHSCKYGSSCPRRVTTFSRYDKLKAHMKRWHQE</sequence>
<feature type="region of interest" description="Disordered" evidence="2">
    <location>
        <begin position="1"/>
        <end position="38"/>
    </location>
</feature>
<protein>
    <recommendedName>
        <fullName evidence="3">C2H2-type domain-containing protein</fullName>
    </recommendedName>
</protein>
<evidence type="ECO:0000313" key="4">
    <source>
        <dbReference type="EMBL" id="RDW62085.1"/>
    </source>
</evidence>
<comment type="caution">
    <text evidence="4">The sequence shown here is derived from an EMBL/GenBank/DDBJ whole genome shotgun (WGS) entry which is preliminary data.</text>
</comment>
<evidence type="ECO:0000256" key="1">
    <source>
        <dbReference type="PROSITE-ProRule" id="PRU00042"/>
    </source>
</evidence>
<feature type="compositionally biased region" description="Polar residues" evidence="2">
    <location>
        <begin position="205"/>
        <end position="220"/>
    </location>
</feature>
<organism evidence="4 5">
    <name type="scientific">Coleophoma cylindrospora</name>
    <dbReference type="NCBI Taxonomy" id="1849047"/>
    <lineage>
        <taxon>Eukaryota</taxon>
        <taxon>Fungi</taxon>
        <taxon>Dikarya</taxon>
        <taxon>Ascomycota</taxon>
        <taxon>Pezizomycotina</taxon>
        <taxon>Leotiomycetes</taxon>
        <taxon>Helotiales</taxon>
        <taxon>Dermateaceae</taxon>
        <taxon>Coleophoma</taxon>
    </lineage>
</organism>
<dbReference type="Gene3D" id="3.30.160.60">
    <property type="entry name" value="Classic Zinc Finger"/>
    <property type="match status" value="1"/>
</dbReference>
<dbReference type="SMART" id="SM00355">
    <property type="entry name" value="ZnF_C2H2"/>
    <property type="match status" value="3"/>
</dbReference>
<keyword evidence="5" id="KW-1185">Reference proteome</keyword>
<dbReference type="GO" id="GO:0008270">
    <property type="term" value="F:zinc ion binding"/>
    <property type="evidence" value="ECO:0007669"/>
    <property type="project" value="UniProtKB-KW"/>
</dbReference>
<name>A0A3D8QJV1_9HELO</name>
<dbReference type="PROSITE" id="PS00028">
    <property type="entry name" value="ZINC_FINGER_C2H2_1"/>
    <property type="match status" value="1"/>
</dbReference>
<feature type="compositionally biased region" description="Polar residues" evidence="2">
    <location>
        <begin position="15"/>
        <end position="38"/>
    </location>
</feature>
<keyword evidence="1" id="KW-0479">Metal-binding</keyword>
<dbReference type="AlphaFoldDB" id="A0A3D8QJV1"/>
<evidence type="ECO:0000256" key="2">
    <source>
        <dbReference type="SAM" id="MobiDB-lite"/>
    </source>
</evidence>
<dbReference type="InterPro" id="IPR013087">
    <property type="entry name" value="Znf_C2H2_type"/>
</dbReference>
<accession>A0A3D8QJV1</accession>
<feature type="region of interest" description="Disordered" evidence="2">
    <location>
        <begin position="186"/>
        <end position="220"/>
    </location>
</feature>
<proteinExistence type="predicted"/>
<feature type="region of interest" description="Disordered" evidence="2">
    <location>
        <begin position="99"/>
        <end position="122"/>
    </location>
</feature>
<evidence type="ECO:0000313" key="5">
    <source>
        <dbReference type="Proteomes" id="UP000256645"/>
    </source>
</evidence>
<dbReference type="InterPro" id="IPR036236">
    <property type="entry name" value="Znf_C2H2_sf"/>
</dbReference>
<dbReference type="OrthoDB" id="3545083at2759"/>
<gene>
    <name evidence="4" type="ORF">BP6252_11518</name>
</gene>
<keyword evidence="1" id="KW-0862">Zinc</keyword>
<dbReference type="SUPFAM" id="SSF57667">
    <property type="entry name" value="beta-beta-alpha zinc fingers"/>
    <property type="match status" value="1"/>
</dbReference>
<feature type="compositionally biased region" description="Basic and acidic residues" evidence="2">
    <location>
        <begin position="113"/>
        <end position="122"/>
    </location>
</feature>
<evidence type="ECO:0000259" key="3">
    <source>
        <dbReference type="PROSITE" id="PS50157"/>
    </source>
</evidence>
<reference evidence="4 5" key="1">
    <citation type="journal article" date="2018" name="IMA Fungus">
        <title>IMA Genome-F 9: Draft genome sequence of Annulohypoxylon stygium, Aspergillus mulundensis, Berkeleyomyces basicola (syn. Thielaviopsis basicola), Ceratocystis smalleyi, two Cercospora beticola strains, Coleophoma cylindrospora, Fusarium fracticaudum, Phialophora cf. hyalina, and Morchella septimelata.</title>
        <authorList>
            <person name="Wingfield B.D."/>
            <person name="Bills G.F."/>
            <person name="Dong Y."/>
            <person name="Huang W."/>
            <person name="Nel W.J."/>
            <person name="Swalarsk-Parry B.S."/>
            <person name="Vaghefi N."/>
            <person name="Wilken P.M."/>
            <person name="An Z."/>
            <person name="de Beer Z.W."/>
            <person name="De Vos L."/>
            <person name="Chen L."/>
            <person name="Duong T.A."/>
            <person name="Gao Y."/>
            <person name="Hammerbacher A."/>
            <person name="Kikkert J.R."/>
            <person name="Li Y."/>
            <person name="Li H."/>
            <person name="Li K."/>
            <person name="Li Q."/>
            <person name="Liu X."/>
            <person name="Ma X."/>
            <person name="Naidoo K."/>
            <person name="Pethybridge S.J."/>
            <person name="Sun J."/>
            <person name="Steenkamp E.T."/>
            <person name="van der Nest M.A."/>
            <person name="van Wyk S."/>
            <person name="Wingfield M.J."/>
            <person name="Xiong C."/>
            <person name="Yue Q."/>
            <person name="Zhang X."/>
        </authorList>
    </citation>
    <scope>NUCLEOTIDE SEQUENCE [LARGE SCALE GENOMIC DNA]</scope>
    <source>
        <strain evidence="4 5">BP6252</strain>
    </source>
</reference>